<dbReference type="Proteomes" id="UP000317093">
    <property type="component" value="Chromosome"/>
</dbReference>
<dbReference type="Pfam" id="PF00092">
    <property type="entry name" value="VWA"/>
    <property type="match status" value="1"/>
</dbReference>
<evidence type="ECO:0000313" key="4">
    <source>
        <dbReference type="EMBL" id="QDU59679.1"/>
    </source>
</evidence>
<feature type="domain" description="VWFA" evidence="3">
    <location>
        <begin position="580"/>
        <end position="754"/>
    </location>
</feature>
<dbReference type="SMART" id="SM00327">
    <property type="entry name" value="VWA"/>
    <property type="match status" value="1"/>
</dbReference>
<evidence type="ECO:0000259" key="3">
    <source>
        <dbReference type="PROSITE" id="PS50234"/>
    </source>
</evidence>
<dbReference type="PANTHER" id="PTHR10579">
    <property type="entry name" value="CALCIUM-ACTIVATED CHLORIDE CHANNEL REGULATOR"/>
    <property type="match status" value="1"/>
</dbReference>
<organism evidence="4 5">
    <name type="scientific">Kolteria novifilia</name>
    <dbReference type="NCBI Taxonomy" id="2527975"/>
    <lineage>
        <taxon>Bacteria</taxon>
        <taxon>Pseudomonadati</taxon>
        <taxon>Planctomycetota</taxon>
        <taxon>Planctomycetia</taxon>
        <taxon>Kolteriales</taxon>
        <taxon>Kolteriaceae</taxon>
        <taxon>Kolteria</taxon>
    </lineage>
</organism>
<dbReference type="PANTHER" id="PTHR10579:SF43">
    <property type="entry name" value="ZINC FINGER (C3HC4-TYPE RING FINGER) FAMILY PROTEIN"/>
    <property type="match status" value="1"/>
</dbReference>
<dbReference type="InterPro" id="IPR041916">
    <property type="entry name" value="Anti_sigma_zinc_sf"/>
</dbReference>
<dbReference type="Gene3D" id="1.10.10.1320">
    <property type="entry name" value="Anti-sigma factor, zinc-finger domain"/>
    <property type="match status" value="1"/>
</dbReference>
<keyword evidence="2" id="KW-1133">Transmembrane helix</keyword>
<gene>
    <name evidence="4" type="ORF">Pan216_05110</name>
</gene>
<feature type="compositionally biased region" description="Pro residues" evidence="1">
    <location>
        <begin position="943"/>
        <end position="962"/>
    </location>
</feature>
<dbReference type="PROSITE" id="PS50234">
    <property type="entry name" value="VWFA"/>
    <property type="match status" value="1"/>
</dbReference>
<dbReference type="Pfam" id="PF12034">
    <property type="entry name" value="YfbK_C"/>
    <property type="match status" value="1"/>
</dbReference>
<evidence type="ECO:0000256" key="2">
    <source>
        <dbReference type="SAM" id="Phobius"/>
    </source>
</evidence>
<feature type="transmembrane region" description="Helical" evidence="2">
    <location>
        <begin position="96"/>
        <end position="117"/>
    </location>
</feature>
<dbReference type="InterPro" id="IPR022156">
    <property type="entry name" value="Uncharacterised_YfbK_N"/>
</dbReference>
<feature type="region of interest" description="Disordered" evidence="1">
    <location>
        <begin position="48"/>
        <end position="92"/>
    </location>
</feature>
<feature type="compositionally biased region" description="Basic and acidic residues" evidence="1">
    <location>
        <begin position="154"/>
        <end position="163"/>
    </location>
</feature>
<evidence type="ECO:0000313" key="5">
    <source>
        <dbReference type="Proteomes" id="UP000317093"/>
    </source>
</evidence>
<dbReference type="InterPro" id="IPR036465">
    <property type="entry name" value="vWFA_dom_sf"/>
</dbReference>
<reference evidence="4 5" key="1">
    <citation type="submission" date="2019-02" db="EMBL/GenBank/DDBJ databases">
        <title>Deep-cultivation of Planctomycetes and their phenomic and genomic characterization uncovers novel biology.</title>
        <authorList>
            <person name="Wiegand S."/>
            <person name="Jogler M."/>
            <person name="Boedeker C."/>
            <person name="Pinto D."/>
            <person name="Vollmers J."/>
            <person name="Rivas-Marin E."/>
            <person name="Kohn T."/>
            <person name="Peeters S.H."/>
            <person name="Heuer A."/>
            <person name="Rast P."/>
            <person name="Oberbeckmann S."/>
            <person name="Bunk B."/>
            <person name="Jeske O."/>
            <person name="Meyerdierks A."/>
            <person name="Storesund J.E."/>
            <person name="Kallscheuer N."/>
            <person name="Luecker S."/>
            <person name="Lage O.M."/>
            <person name="Pohl T."/>
            <person name="Merkel B.J."/>
            <person name="Hornburger P."/>
            <person name="Mueller R.-W."/>
            <person name="Bruemmer F."/>
            <person name="Labrenz M."/>
            <person name="Spormann A.M."/>
            <person name="Op den Camp H."/>
            <person name="Overmann J."/>
            <person name="Amann R."/>
            <person name="Jetten M.S.M."/>
            <person name="Mascher T."/>
            <person name="Medema M.H."/>
            <person name="Devos D.P."/>
            <person name="Kaster A.-K."/>
            <person name="Ovreas L."/>
            <person name="Rohde M."/>
            <person name="Galperin M.Y."/>
            <person name="Jogler C."/>
        </authorList>
    </citation>
    <scope>NUCLEOTIDE SEQUENCE [LARGE SCALE GENOMIC DNA]</scope>
    <source>
        <strain evidence="4 5">Pan216</strain>
    </source>
</reference>
<dbReference type="KEGG" id="knv:Pan216_05110"/>
<name>A0A518AY76_9BACT</name>
<keyword evidence="5" id="KW-1185">Reference proteome</keyword>
<dbReference type="InterPro" id="IPR002035">
    <property type="entry name" value="VWF_A"/>
</dbReference>
<sequence>MSLHHDDPRLTAYALGELSETDRAEVEAYLSSDEEARRLVEETKELATMLGKELAQEPTPSLSSEQREEIARQAENPASAPTPTPGPTPSRNGRKWIIPLSFAAAACLLVAVMFPALQGPVRMARQDAVEESLVEAEPAPGSGESPAVAWEEANEAKWGRDRSGQAAQPEGDRKLAYSAPPGSGHFSRGSRPRSDRILSELSSVDTRRHGPPRNQLASEPLVGNDKSDGIKRRYMGSGPLADKTTTTRGDGGSLVLHERMPPASGGGIGGGGIVMDESVASGVNRRMVEKTPAPSKVQTRSNRGSVQLFEIDEEGRQLKRQQSAQGLANSAGAMAGKKVNLLVEPQIAKSQTDFDAIKVGRAAKRPSAPAPSNQVDHYRYKGGINAEKESLAKKSEMAARGLAAEDDRLRRKRDASAELGRKRFAGTEQDLKRESKIEDGFGLIPEKEIRERAMALPDVHPLEPQQPREKFNREAYDFVKDNPFLAVGENPLSTFSIDVDTASYSNIRRFLSHGQRPPKDAVRIEELVNYFRFDDAPPKNDVPFACRCEVASTPWKPDHRLVRIGLKGKEVSEAERPATNLVFLLDVSGSMRPSNKLPLVKAAMTLLVDKLREIDRVAIVVYAGASGLVLPSTSGDHKETIIAALDRLNAGGSTNGGSGIELAYKTAREHFIKDGVNRVILCTDGDFNVGTTNRGELVRLIEKEAKSNVFLSILGFGMGNLQDATLEQLADKGNGNYGYVDSLKEARKLLVEQIGGTLVTIAKDVKIQIEFNPAQVAAYRLIGYENRILEAEDFNDDTKDAGEIGAGHSVTALYEIIPAGQPVPLAKVDRLKYQTKSKVTEQAKLSREMLTVKLRYKAPDGDTSKLIEQSLTDPGHGYEGATGDFKFASAVAAFGMLLRDSPYKGNATFQLARRLAEEGIGADKGGYRKGFLKLIDQASALPQPTPTSPPTRAPQPPTPRER</sequence>
<dbReference type="AlphaFoldDB" id="A0A518AY76"/>
<dbReference type="CDD" id="cd01465">
    <property type="entry name" value="vWA_subgroup"/>
    <property type="match status" value="1"/>
</dbReference>
<dbReference type="InterPro" id="IPR021908">
    <property type="entry name" value="YfbK_C"/>
</dbReference>
<dbReference type="Gene3D" id="3.40.50.410">
    <property type="entry name" value="von Willebrand factor, type A domain"/>
    <property type="match status" value="1"/>
</dbReference>
<dbReference type="RefSeq" id="WP_419193178.1">
    <property type="nucleotide sequence ID" value="NZ_CP036279.1"/>
</dbReference>
<dbReference type="EMBL" id="CP036279">
    <property type="protein sequence ID" value="QDU59679.1"/>
    <property type="molecule type" value="Genomic_DNA"/>
</dbReference>
<keyword evidence="2" id="KW-0812">Transmembrane</keyword>
<keyword evidence="2" id="KW-0472">Membrane</keyword>
<dbReference type="SUPFAM" id="SSF53300">
    <property type="entry name" value="vWA-like"/>
    <property type="match status" value="1"/>
</dbReference>
<feature type="region of interest" description="Disordered" evidence="1">
    <location>
        <begin position="153"/>
        <end position="255"/>
    </location>
</feature>
<accession>A0A518AY76</accession>
<dbReference type="InterPro" id="IPR051266">
    <property type="entry name" value="CLCR"/>
</dbReference>
<proteinExistence type="predicted"/>
<protein>
    <submittedName>
        <fullName evidence="4">von Willebrand factor</fullName>
    </submittedName>
</protein>
<feature type="region of interest" description="Disordered" evidence="1">
    <location>
        <begin position="936"/>
        <end position="962"/>
    </location>
</feature>
<dbReference type="Pfam" id="PF12450">
    <property type="entry name" value="vWF_A"/>
    <property type="match status" value="1"/>
</dbReference>
<evidence type="ECO:0000256" key="1">
    <source>
        <dbReference type="SAM" id="MobiDB-lite"/>
    </source>
</evidence>